<dbReference type="GO" id="GO:0005524">
    <property type="term" value="F:ATP binding"/>
    <property type="evidence" value="ECO:0007669"/>
    <property type="project" value="UniProtKB-KW"/>
</dbReference>
<dbReference type="STRING" id="1123285.SAMN05660235_01953"/>
<dbReference type="InterPro" id="IPR027417">
    <property type="entry name" value="P-loop_NTPase"/>
</dbReference>
<reference evidence="6" key="1">
    <citation type="submission" date="2016-10" db="EMBL/GenBank/DDBJ databases">
        <authorList>
            <person name="Varghese N."/>
            <person name="Submissions S."/>
        </authorList>
    </citation>
    <scope>NUCLEOTIDE SEQUENCE [LARGE SCALE GENOMIC DNA]</scope>
    <source>
        <strain evidence="6">DSM 23256</strain>
    </source>
</reference>
<keyword evidence="2" id="KW-0547">Nucleotide-binding</keyword>
<evidence type="ECO:0000313" key="6">
    <source>
        <dbReference type="Proteomes" id="UP000243333"/>
    </source>
</evidence>
<dbReference type="PANTHER" id="PTHR42939:SF1">
    <property type="entry name" value="ABC TRANSPORTER ATP-BINDING PROTEIN ALBC-RELATED"/>
    <property type="match status" value="1"/>
</dbReference>
<dbReference type="RefSeq" id="WP_093690372.1">
    <property type="nucleotide sequence ID" value="NZ_FNBU01000014.1"/>
</dbReference>
<evidence type="ECO:0000259" key="4">
    <source>
        <dbReference type="PROSITE" id="PS50893"/>
    </source>
</evidence>
<dbReference type="SUPFAM" id="SSF52540">
    <property type="entry name" value="P-loop containing nucleoside triphosphate hydrolases"/>
    <property type="match status" value="1"/>
</dbReference>
<evidence type="ECO:0000256" key="2">
    <source>
        <dbReference type="ARBA" id="ARBA00022741"/>
    </source>
</evidence>
<feature type="domain" description="ABC transporter" evidence="4">
    <location>
        <begin position="7"/>
        <end position="208"/>
    </location>
</feature>
<dbReference type="OrthoDB" id="9804819at2"/>
<dbReference type="PROSITE" id="PS50893">
    <property type="entry name" value="ABC_TRANSPORTER_2"/>
    <property type="match status" value="1"/>
</dbReference>
<dbReference type="PANTHER" id="PTHR42939">
    <property type="entry name" value="ABC TRANSPORTER ATP-BINDING PROTEIN ALBC-RELATED"/>
    <property type="match status" value="1"/>
</dbReference>
<evidence type="ECO:0000313" key="5">
    <source>
        <dbReference type="EMBL" id="SDF54573.1"/>
    </source>
</evidence>
<organism evidence="5 6">
    <name type="scientific">Sporolituus thermophilus DSM 23256</name>
    <dbReference type="NCBI Taxonomy" id="1123285"/>
    <lineage>
        <taxon>Bacteria</taxon>
        <taxon>Bacillati</taxon>
        <taxon>Bacillota</taxon>
        <taxon>Negativicutes</taxon>
        <taxon>Selenomonadales</taxon>
        <taxon>Sporomusaceae</taxon>
        <taxon>Sporolituus</taxon>
    </lineage>
</organism>
<name>A0A1G7LYP9_9FIRM</name>
<dbReference type="InterPro" id="IPR051782">
    <property type="entry name" value="ABC_Transporter_VariousFunc"/>
</dbReference>
<protein>
    <submittedName>
        <fullName evidence="5">Heme exporter protein A</fullName>
    </submittedName>
</protein>
<evidence type="ECO:0000256" key="1">
    <source>
        <dbReference type="ARBA" id="ARBA00022448"/>
    </source>
</evidence>
<keyword evidence="1" id="KW-0813">Transport</keyword>
<gene>
    <name evidence="5" type="ORF">SAMN05660235_01953</name>
</gene>
<dbReference type="Gene3D" id="3.40.50.300">
    <property type="entry name" value="P-loop containing nucleotide triphosphate hydrolases"/>
    <property type="match status" value="1"/>
</dbReference>
<keyword evidence="3" id="KW-0067">ATP-binding</keyword>
<dbReference type="AlphaFoldDB" id="A0A1G7LYP9"/>
<dbReference type="Proteomes" id="UP000243333">
    <property type="component" value="Unassembled WGS sequence"/>
</dbReference>
<proteinExistence type="predicted"/>
<dbReference type="InterPro" id="IPR003593">
    <property type="entry name" value="AAA+_ATPase"/>
</dbReference>
<dbReference type="GO" id="GO:0016887">
    <property type="term" value="F:ATP hydrolysis activity"/>
    <property type="evidence" value="ECO:0007669"/>
    <property type="project" value="InterPro"/>
</dbReference>
<dbReference type="InterPro" id="IPR003439">
    <property type="entry name" value="ABC_transporter-like_ATP-bd"/>
</dbReference>
<sequence length="208" mass="21990">MNVRVNVELINVGKRFKDKELFTGITQAVRPGQCLAITGKNGSGKSTLLKIIAGIMRPTTGAVQITAGGQVLGKGERLQHIGMVSPEIILYNNLTGCENIKFLAGARGAACGEAQARRLCGMVGLASHGDKLVGTYSTGMKQRLKFALLLAVNPGLWLLDEPSSNLDSDGKALVDELIHTALAQEKTLIVATNEAMEVRHAEAAISLG</sequence>
<dbReference type="SMART" id="SM00382">
    <property type="entry name" value="AAA"/>
    <property type="match status" value="1"/>
</dbReference>
<accession>A0A1G7LYP9</accession>
<dbReference type="EMBL" id="FNBU01000014">
    <property type="protein sequence ID" value="SDF54573.1"/>
    <property type="molecule type" value="Genomic_DNA"/>
</dbReference>
<keyword evidence="6" id="KW-1185">Reference proteome</keyword>
<evidence type="ECO:0000256" key="3">
    <source>
        <dbReference type="ARBA" id="ARBA00022840"/>
    </source>
</evidence>
<dbReference type="Pfam" id="PF00005">
    <property type="entry name" value="ABC_tran"/>
    <property type="match status" value="1"/>
</dbReference>